<comment type="caution">
    <text evidence="1">The sequence shown here is derived from an EMBL/GenBank/DDBJ whole genome shotgun (WGS) entry which is preliminary data.</text>
</comment>
<gene>
    <name evidence="1" type="ORF">EW146_g1496</name>
</gene>
<proteinExistence type="predicted"/>
<keyword evidence="2" id="KW-1185">Reference proteome</keyword>
<name>A0A4S4M3R9_9AGAM</name>
<evidence type="ECO:0000313" key="1">
    <source>
        <dbReference type="EMBL" id="THH19744.1"/>
    </source>
</evidence>
<protein>
    <submittedName>
        <fullName evidence="1">Uncharacterized protein</fullName>
    </submittedName>
</protein>
<sequence length="255" mass="27996">MFSTFPSVTKQFASQAYVFGLRDQRVRDEVTFDELASAFQDLSIAPKRSYCKDGITYGFACDSILSLSPLRASNLLLEAPCWVSNVAQGFFDVGEWSTDRLGRFQEDFRTTFTPPSPRFSPLVGSTSIVMEGVTVPGMDTEHLFTPPVHSTTHRPASPGSSFNYTLPRIQISPTSPELSGSSDAILATMDPFRSFVAGASVPVTPTRVTESSQPHPFNSEEYPNAGEIIFLPEPFAIPPFSLPQWLDVGRLGEDL</sequence>
<accession>A0A4S4M3R9</accession>
<organism evidence="1 2">
    <name type="scientific">Bondarzewia mesenterica</name>
    <dbReference type="NCBI Taxonomy" id="1095465"/>
    <lineage>
        <taxon>Eukaryota</taxon>
        <taxon>Fungi</taxon>
        <taxon>Dikarya</taxon>
        <taxon>Basidiomycota</taxon>
        <taxon>Agaricomycotina</taxon>
        <taxon>Agaricomycetes</taxon>
        <taxon>Russulales</taxon>
        <taxon>Bondarzewiaceae</taxon>
        <taxon>Bondarzewia</taxon>
    </lineage>
</organism>
<dbReference type="EMBL" id="SGPL01000037">
    <property type="protein sequence ID" value="THH19744.1"/>
    <property type="molecule type" value="Genomic_DNA"/>
</dbReference>
<dbReference type="Proteomes" id="UP000310158">
    <property type="component" value="Unassembled WGS sequence"/>
</dbReference>
<reference evidence="1 2" key="1">
    <citation type="submission" date="2019-02" db="EMBL/GenBank/DDBJ databases">
        <title>Genome sequencing of the rare red list fungi Bondarzewia mesenterica.</title>
        <authorList>
            <person name="Buettner E."/>
            <person name="Kellner H."/>
        </authorList>
    </citation>
    <scope>NUCLEOTIDE SEQUENCE [LARGE SCALE GENOMIC DNA]</scope>
    <source>
        <strain evidence="1 2">DSM 108281</strain>
    </source>
</reference>
<dbReference type="AlphaFoldDB" id="A0A4S4M3R9"/>
<evidence type="ECO:0000313" key="2">
    <source>
        <dbReference type="Proteomes" id="UP000310158"/>
    </source>
</evidence>